<evidence type="ECO:0000313" key="3">
    <source>
        <dbReference type="Proteomes" id="UP000198976"/>
    </source>
</evidence>
<evidence type="ECO:0000313" key="2">
    <source>
        <dbReference type="EMBL" id="SDT99042.1"/>
    </source>
</evidence>
<keyword evidence="1" id="KW-1133">Transmembrane helix</keyword>
<keyword evidence="1" id="KW-0812">Transmembrane</keyword>
<dbReference type="EMBL" id="LT629792">
    <property type="protein sequence ID" value="SDT99042.1"/>
    <property type="molecule type" value="Genomic_DNA"/>
</dbReference>
<sequence>MTLPRYLHVTLKCDAASGLLAPGRAATRRCTQHHDHVTRRLTSIQRPNGGGELKYAARLVVLVVFTMMLLRVIPLD</sequence>
<keyword evidence="3" id="KW-1185">Reference proteome</keyword>
<name>A0ABY0V926_9ACTO</name>
<dbReference type="Proteomes" id="UP000198976">
    <property type="component" value="Chromosome I"/>
</dbReference>
<keyword evidence="1" id="KW-0472">Membrane</keyword>
<proteinExistence type="predicted"/>
<feature type="transmembrane region" description="Helical" evidence="1">
    <location>
        <begin position="55"/>
        <end position="73"/>
    </location>
</feature>
<protein>
    <submittedName>
        <fullName evidence="2">Uncharacterized protein</fullName>
    </submittedName>
</protein>
<accession>A0ABY0V926</accession>
<evidence type="ECO:0000256" key="1">
    <source>
        <dbReference type="SAM" id="Phobius"/>
    </source>
</evidence>
<organism evidence="2 3">
    <name type="scientific">Schaalia radingae</name>
    <dbReference type="NCBI Taxonomy" id="131110"/>
    <lineage>
        <taxon>Bacteria</taxon>
        <taxon>Bacillati</taxon>
        <taxon>Actinomycetota</taxon>
        <taxon>Actinomycetes</taxon>
        <taxon>Actinomycetales</taxon>
        <taxon>Actinomycetaceae</taxon>
        <taxon>Schaalia</taxon>
    </lineage>
</organism>
<reference evidence="2 3" key="1">
    <citation type="submission" date="2016-10" db="EMBL/GenBank/DDBJ databases">
        <authorList>
            <person name="Varghese N."/>
            <person name="Submissions S."/>
        </authorList>
    </citation>
    <scope>NUCLEOTIDE SEQUENCE [LARGE SCALE GENOMIC DNA]</scope>
    <source>
        <strain evidence="2 3">DSM 9169</strain>
    </source>
</reference>
<gene>
    <name evidence="2" type="ORF">SAMN04489714_1463</name>
</gene>